<dbReference type="EC" id="3.6.4.-" evidence="7"/>
<dbReference type="SMART" id="SM00534">
    <property type="entry name" value="MUTSac"/>
    <property type="match status" value="1"/>
</dbReference>
<keyword evidence="7" id="KW-0540">Nuclease</keyword>
<dbReference type="InterPro" id="IPR005747">
    <property type="entry name" value="MutS2"/>
</dbReference>
<evidence type="ECO:0000256" key="1">
    <source>
        <dbReference type="ARBA" id="ARBA00022730"/>
    </source>
</evidence>
<dbReference type="InterPro" id="IPR000432">
    <property type="entry name" value="DNA_mismatch_repair_MutS_C"/>
</dbReference>
<keyword evidence="1 7" id="KW-0699">rRNA-binding</keyword>
<dbReference type="GO" id="GO:0072344">
    <property type="term" value="P:rescue of stalled ribosome"/>
    <property type="evidence" value="ECO:0007669"/>
    <property type="project" value="UniProtKB-UniRule"/>
</dbReference>
<comment type="subunit">
    <text evidence="7">Homodimer. Binds to stalled ribosomes, contacting rRNA.</text>
</comment>
<feature type="domain" description="Smr" evidence="9">
    <location>
        <begin position="694"/>
        <end position="769"/>
    </location>
</feature>
<dbReference type="AlphaFoldDB" id="A0A7V3UZU5"/>
<keyword evidence="3 7" id="KW-0378">Hydrolase</keyword>
<dbReference type="GO" id="GO:0045910">
    <property type="term" value="P:negative regulation of DNA recombination"/>
    <property type="evidence" value="ECO:0007669"/>
    <property type="project" value="InterPro"/>
</dbReference>
<name>A0A7V3UZU5_UNCW3</name>
<evidence type="ECO:0000256" key="3">
    <source>
        <dbReference type="ARBA" id="ARBA00022801"/>
    </source>
</evidence>
<dbReference type="GO" id="GO:0004519">
    <property type="term" value="F:endonuclease activity"/>
    <property type="evidence" value="ECO:0007669"/>
    <property type="project" value="UniProtKB-UniRule"/>
</dbReference>
<dbReference type="PROSITE" id="PS50828">
    <property type="entry name" value="SMR"/>
    <property type="match status" value="1"/>
</dbReference>
<gene>
    <name evidence="7" type="primary">mutS2</name>
    <name evidence="7" type="synonym">rqcU</name>
    <name evidence="10" type="ORF">ENX16_04130</name>
</gene>
<dbReference type="Gene3D" id="3.40.50.300">
    <property type="entry name" value="P-loop containing nucleotide triphosphate hydrolases"/>
    <property type="match status" value="1"/>
</dbReference>
<evidence type="ECO:0000256" key="5">
    <source>
        <dbReference type="ARBA" id="ARBA00022884"/>
    </source>
</evidence>
<proteinExistence type="inferred from homology"/>
<dbReference type="HAMAP" id="MF_00092">
    <property type="entry name" value="MutS2"/>
    <property type="match status" value="1"/>
</dbReference>
<dbReference type="Gene3D" id="3.30.1370.110">
    <property type="match status" value="1"/>
</dbReference>
<evidence type="ECO:0000259" key="9">
    <source>
        <dbReference type="PROSITE" id="PS50828"/>
    </source>
</evidence>
<dbReference type="InterPro" id="IPR007696">
    <property type="entry name" value="DNA_mismatch_repair_MutS_core"/>
</dbReference>
<dbReference type="EC" id="3.1.-.-" evidence="7"/>
<evidence type="ECO:0000313" key="10">
    <source>
        <dbReference type="EMBL" id="HGD13248.1"/>
    </source>
</evidence>
<reference evidence="10" key="1">
    <citation type="journal article" date="2020" name="mSystems">
        <title>Genome- and Community-Level Interaction Insights into Carbon Utilization and Element Cycling Functions of Hydrothermarchaeota in Hydrothermal Sediment.</title>
        <authorList>
            <person name="Zhou Z."/>
            <person name="Liu Y."/>
            <person name="Xu W."/>
            <person name="Pan J."/>
            <person name="Luo Z.H."/>
            <person name="Li M."/>
        </authorList>
    </citation>
    <scope>NUCLEOTIDE SEQUENCE [LARGE SCALE GENOMIC DNA]</scope>
    <source>
        <strain evidence="10">SpSt-914</strain>
    </source>
</reference>
<dbReference type="Pfam" id="PF00488">
    <property type="entry name" value="MutS_V"/>
    <property type="match status" value="1"/>
</dbReference>
<evidence type="ECO:0000256" key="4">
    <source>
        <dbReference type="ARBA" id="ARBA00022840"/>
    </source>
</evidence>
<dbReference type="InterPro" id="IPR045076">
    <property type="entry name" value="MutS"/>
</dbReference>
<dbReference type="PIRSF" id="PIRSF005814">
    <property type="entry name" value="MutS_YshD"/>
    <property type="match status" value="1"/>
</dbReference>
<dbReference type="GO" id="GO:0016887">
    <property type="term" value="F:ATP hydrolysis activity"/>
    <property type="evidence" value="ECO:0007669"/>
    <property type="project" value="InterPro"/>
</dbReference>
<evidence type="ECO:0000256" key="6">
    <source>
        <dbReference type="ARBA" id="ARBA00023125"/>
    </source>
</evidence>
<comment type="similarity">
    <text evidence="7">Belongs to the DNA mismatch repair MutS family. MutS2 subfamily.</text>
</comment>
<dbReference type="FunFam" id="3.40.50.300:FF:000830">
    <property type="entry name" value="Endonuclease MutS2"/>
    <property type="match status" value="1"/>
</dbReference>
<feature type="coiled-coil region" evidence="8">
    <location>
        <begin position="513"/>
        <end position="590"/>
    </location>
</feature>
<comment type="function">
    <text evidence="7">Acts as a ribosome collision sensor, splitting the ribosome into its 2 subunits. Detects stalled/collided 70S ribosomes which it binds and splits by an ATP-hydrolysis driven conformational change. Acts upstream of the ribosome quality control system (RQC), a ribosome-associated complex that mediates the extraction of incompletely synthesized nascent chains from stalled ribosomes and their subsequent degradation. Probably generates substrates for RQC.</text>
</comment>
<sequence>MDRETLKALDFYRIKEMLAGFCATDIGRERVQQLLPTLTRKQVETEFDRLEELLTLVAEPPVAGLVDIRRLLLQTEAGGILTPDELLQVKRVCTTITSCQEYFRQYANRLSTLRPLVDLITDVSELQRQIERVVDDSGAIKDTASERLLEVRIELRKRRNLLVERMEQMLEKEPEWFEGTVMVRRERFVLPVRIEFKNQVPGVVHSVSASGQTVFIEPLETIAEQNRLQELRDGEQEEIARLRRELSMRVWQNAQALRAGIAAIAEIDVLLAKRRFTIKFNCNRPQIDDNGRLALFQAKHPLLVTHKTEVVPLDFQPPDGVKIVVVSGPNAGGKTVVLKTLGVCTLLLKCGMFIPAAGRSQLPWFDDVFADIGDEQSLEADVSSFTAHIHRLKQILSDADEHSLVLVDEIGSATAPEEGSALAITVLEELRNRDVFTVATTHFNSLKAFVQNETGMVNAGMEFRNGPTYRLIMGLPGDSSAFEIAERSGLPREIITRAKKRMGSEWIDFKAKLQELEKELQAAIRVRQEAEVQRVQAEMMVRDYEKRLKDFDVWQNQERRRFLQEQERELKERRREIEKLVRELREHRADHDSIVRAKGFVEQELSNVEKRIRAVGDAVAGTETAVPVFRVGDIVEAEVFRRQGRVVENKGERVVVEFGNIKLEIDARGLKLAQPAPNHRQENTSEEFEFVPKLNLRGMTRDEAEIALSRFLSEAVMAGAQELSILHGKGTGTLRQMLWKKLRQDARVAEIRFAEPAAGGMGVTVIKLRSPAGKGNG</sequence>
<evidence type="ECO:0000256" key="2">
    <source>
        <dbReference type="ARBA" id="ARBA00022741"/>
    </source>
</evidence>
<keyword evidence="6 7" id="KW-0238">DNA-binding</keyword>
<keyword evidence="2 7" id="KW-0547">Nucleotide-binding</keyword>
<dbReference type="SMART" id="SM00533">
    <property type="entry name" value="MUTSd"/>
    <property type="match status" value="1"/>
</dbReference>
<dbReference type="GO" id="GO:0043023">
    <property type="term" value="F:ribosomal large subunit binding"/>
    <property type="evidence" value="ECO:0007669"/>
    <property type="project" value="UniProtKB-UniRule"/>
</dbReference>
<organism evidence="10">
    <name type="scientific">candidate division WOR-3 bacterium</name>
    <dbReference type="NCBI Taxonomy" id="2052148"/>
    <lineage>
        <taxon>Bacteria</taxon>
        <taxon>Bacteria division WOR-3</taxon>
    </lineage>
</organism>
<dbReference type="EMBL" id="DTMZ01000099">
    <property type="protein sequence ID" value="HGD13248.1"/>
    <property type="molecule type" value="Genomic_DNA"/>
</dbReference>
<keyword evidence="4 7" id="KW-0067">ATP-binding</keyword>
<comment type="caution">
    <text evidence="10">The sequence shown here is derived from an EMBL/GenBank/DDBJ whole genome shotgun (WGS) entry which is preliminary data.</text>
</comment>
<comment type="function">
    <text evidence="7">Endonuclease that is involved in the suppression of homologous recombination and thus may have a key role in the control of bacterial genetic diversity.</text>
</comment>
<dbReference type="GO" id="GO:0030983">
    <property type="term" value="F:mismatched DNA binding"/>
    <property type="evidence" value="ECO:0007669"/>
    <property type="project" value="InterPro"/>
</dbReference>
<dbReference type="SUPFAM" id="SSF160443">
    <property type="entry name" value="SMR domain-like"/>
    <property type="match status" value="1"/>
</dbReference>
<keyword evidence="7 10" id="KW-0255">Endonuclease</keyword>
<dbReference type="SUPFAM" id="SSF52540">
    <property type="entry name" value="P-loop containing nucleoside triphosphate hydrolases"/>
    <property type="match status" value="1"/>
</dbReference>
<dbReference type="InterPro" id="IPR027417">
    <property type="entry name" value="P-loop_NTPase"/>
</dbReference>
<dbReference type="PANTHER" id="PTHR48466">
    <property type="entry name" value="OS10G0509000 PROTEIN-RELATED"/>
    <property type="match status" value="1"/>
</dbReference>
<dbReference type="InterPro" id="IPR036187">
    <property type="entry name" value="DNA_mismatch_repair_MutS_sf"/>
</dbReference>
<dbReference type="GO" id="GO:0019843">
    <property type="term" value="F:rRNA binding"/>
    <property type="evidence" value="ECO:0007669"/>
    <property type="project" value="UniProtKB-UniRule"/>
</dbReference>
<protein>
    <recommendedName>
        <fullName evidence="7">Endonuclease MutS2</fullName>
        <ecNumber evidence="7">3.1.-.-</ecNumber>
    </recommendedName>
    <alternativeName>
        <fullName evidence="7">Ribosome-associated protein quality control-upstream factor</fullName>
        <shortName evidence="7">RQC-upstream factor</shortName>
        <shortName evidence="7">RqcU</shortName>
        <ecNumber evidence="7">3.6.4.-</ecNumber>
    </alternativeName>
</protein>
<dbReference type="GO" id="GO:0005524">
    <property type="term" value="F:ATP binding"/>
    <property type="evidence" value="ECO:0007669"/>
    <property type="project" value="UniProtKB-UniRule"/>
</dbReference>
<dbReference type="SUPFAM" id="SSF48334">
    <property type="entry name" value="DNA repair protein MutS, domain III"/>
    <property type="match status" value="1"/>
</dbReference>
<accession>A0A7V3UZU5</accession>
<keyword evidence="5 7" id="KW-0694">RNA-binding</keyword>
<feature type="binding site" evidence="7">
    <location>
        <begin position="328"/>
        <end position="335"/>
    </location>
    <ligand>
        <name>ATP</name>
        <dbReference type="ChEBI" id="CHEBI:30616"/>
    </ligand>
</feature>
<dbReference type="InterPro" id="IPR036063">
    <property type="entry name" value="Smr_dom_sf"/>
</dbReference>
<evidence type="ECO:0000256" key="8">
    <source>
        <dbReference type="SAM" id="Coils"/>
    </source>
</evidence>
<dbReference type="SMART" id="SM00463">
    <property type="entry name" value="SMR"/>
    <property type="match status" value="1"/>
</dbReference>
<dbReference type="GO" id="GO:0140664">
    <property type="term" value="F:ATP-dependent DNA damage sensor activity"/>
    <property type="evidence" value="ECO:0007669"/>
    <property type="project" value="InterPro"/>
</dbReference>
<dbReference type="InterPro" id="IPR002625">
    <property type="entry name" value="Smr_dom"/>
</dbReference>
<evidence type="ECO:0000256" key="7">
    <source>
        <dbReference type="HAMAP-Rule" id="MF_00092"/>
    </source>
</evidence>
<dbReference type="PANTHER" id="PTHR48466:SF2">
    <property type="entry name" value="OS10G0509000 PROTEIN"/>
    <property type="match status" value="1"/>
</dbReference>
<dbReference type="GO" id="GO:0006298">
    <property type="term" value="P:mismatch repair"/>
    <property type="evidence" value="ECO:0007669"/>
    <property type="project" value="InterPro"/>
</dbReference>
<feature type="coiled-coil region" evidence="8">
    <location>
        <begin position="116"/>
        <end position="172"/>
    </location>
</feature>
<keyword evidence="8" id="KW-0175">Coiled coil</keyword>
<dbReference type="NCBIfam" id="TIGR01069">
    <property type="entry name" value="mutS2"/>
    <property type="match status" value="1"/>
</dbReference>
<dbReference type="Pfam" id="PF01713">
    <property type="entry name" value="Smr"/>
    <property type="match status" value="1"/>
</dbReference>